<evidence type="ECO:0008006" key="3">
    <source>
        <dbReference type="Google" id="ProtNLM"/>
    </source>
</evidence>
<dbReference type="EMBL" id="KV427704">
    <property type="protein sequence ID" value="KZS99954.1"/>
    <property type="molecule type" value="Genomic_DNA"/>
</dbReference>
<organism evidence="1 2">
    <name type="scientific">Laetiporus sulphureus 93-53</name>
    <dbReference type="NCBI Taxonomy" id="1314785"/>
    <lineage>
        <taxon>Eukaryota</taxon>
        <taxon>Fungi</taxon>
        <taxon>Dikarya</taxon>
        <taxon>Basidiomycota</taxon>
        <taxon>Agaricomycotina</taxon>
        <taxon>Agaricomycetes</taxon>
        <taxon>Polyporales</taxon>
        <taxon>Laetiporus</taxon>
    </lineage>
</organism>
<protein>
    <recommendedName>
        <fullName evidence="3">F-box domain-containing protein</fullName>
    </recommendedName>
</protein>
<proteinExistence type="predicted"/>
<dbReference type="GeneID" id="63831839"/>
<dbReference type="STRING" id="1314785.A0A165AZP3"/>
<evidence type="ECO:0000313" key="2">
    <source>
        <dbReference type="Proteomes" id="UP000076871"/>
    </source>
</evidence>
<dbReference type="Proteomes" id="UP000076871">
    <property type="component" value="Unassembled WGS sequence"/>
</dbReference>
<dbReference type="OrthoDB" id="2785713at2759"/>
<sequence length="466" mass="52119">MDFLSLNLDVVYSVLGYIQPIDALQLAMTCRAAHDIAIPRFLSHVVLGHEWCRVRPAQIAQFCSYVLADGKVRIPCIKALTLHNTAFMTGSGQACLRVEYDYSAAVLLAQVLQRASRLARIDVYRAEHLLQSAPELANALLVLPSLEDLRLRGVGPHALRVLSMMQSGPQNLELEFARSVNDKTSTNHRQAEFLHSFTSSVLSLSLTRPFHFMEELKSDVVWPKVRRLEVRGDIYRLSTLVQTFPNVRTLYIGGALLEDSATTPAKWPALDFVSISSPAPLCCAVRRLELRYDLEILALPLFDIWSSGTMALLRQTSPAVLTCYTNMRMLKWIANNVSSLRFMQIFAHEPIYPSGANAEDIESWIGTIVSLLAALPLVGITVARSTTDAGREHAVQKLAAIVAAEIKTLQYVGLNLTTSYHSWANYHFVWFKVVSRSGDTPHLKRLTDWHGDTVERQLLATPREII</sequence>
<name>A0A165AZP3_9APHY</name>
<gene>
    <name evidence="1" type="ORF">LAESUDRAFT_816785</name>
</gene>
<keyword evidence="2" id="KW-1185">Reference proteome</keyword>
<dbReference type="AlphaFoldDB" id="A0A165AZP3"/>
<dbReference type="RefSeq" id="XP_040757695.1">
    <property type="nucleotide sequence ID" value="XM_040914812.1"/>
</dbReference>
<evidence type="ECO:0000313" key="1">
    <source>
        <dbReference type="EMBL" id="KZS99954.1"/>
    </source>
</evidence>
<accession>A0A165AZP3</accession>
<reference evidence="1 2" key="1">
    <citation type="journal article" date="2016" name="Mol. Biol. Evol.">
        <title>Comparative Genomics of Early-Diverging Mushroom-Forming Fungi Provides Insights into the Origins of Lignocellulose Decay Capabilities.</title>
        <authorList>
            <person name="Nagy L.G."/>
            <person name="Riley R."/>
            <person name="Tritt A."/>
            <person name="Adam C."/>
            <person name="Daum C."/>
            <person name="Floudas D."/>
            <person name="Sun H."/>
            <person name="Yadav J.S."/>
            <person name="Pangilinan J."/>
            <person name="Larsson K.H."/>
            <person name="Matsuura K."/>
            <person name="Barry K."/>
            <person name="Labutti K."/>
            <person name="Kuo R."/>
            <person name="Ohm R.A."/>
            <person name="Bhattacharya S.S."/>
            <person name="Shirouzu T."/>
            <person name="Yoshinaga Y."/>
            <person name="Martin F.M."/>
            <person name="Grigoriev I.V."/>
            <person name="Hibbett D.S."/>
        </authorList>
    </citation>
    <scope>NUCLEOTIDE SEQUENCE [LARGE SCALE GENOMIC DNA]</scope>
    <source>
        <strain evidence="1 2">93-53</strain>
    </source>
</reference>
<dbReference type="InParanoid" id="A0A165AZP3"/>